<dbReference type="PANTHER" id="PTHR42998:SF1">
    <property type="entry name" value="TYPE I RESTRICTION ENZYME HINDI METHYLASE SUBUNIT"/>
    <property type="match status" value="1"/>
</dbReference>
<dbReference type="Pfam" id="PF01420">
    <property type="entry name" value="Methylase_S"/>
    <property type="match status" value="1"/>
</dbReference>
<reference evidence="7" key="2">
    <citation type="journal article" date="2004" name="Microbiology">
        <title>Characterization of the Streptomyces lavendulae IMRU 3455 linear plasmid pSLV45.</title>
        <authorList>
            <person name="Hosted T.J."/>
            <person name="Wang T."/>
            <person name="Horan A.C."/>
        </authorList>
    </citation>
    <scope>NUCLEOTIDE SEQUENCE</scope>
    <source>
        <strain evidence="7">IMRU3455</strain>
        <plasmid evidence="7">linear plasmid pSLV45</plasmid>
    </source>
</reference>
<dbReference type="GO" id="GO:0003677">
    <property type="term" value="F:DNA binding"/>
    <property type="evidence" value="ECO:0007669"/>
    <property type="project" value="UniProtKB-KW"/>
</dbReference>
<evidence type="ECO:0000313" key="7">
    <source>
        <dbReference type="EMBL" id="AAS45789.1"/>
    </source>
</evidence>
<organism evidence="7">
    <name type="scientific">Streptomyces lavendulae</name>
    <dbReference type="NCBI Taxonomy" id="1914"/>
    <lineage>
        <taxon>Bacteria</taxon>
        <taxon>Bacillati</taxon>
        <taxon>Actinomycetota</taxon>
        <taxon>Actinomycetes</taxon>
        <taxon>Kitasatosporales</taxon>
        <taxon>Streptomycetaceae</taxon>
        <taxon>Streptomyces</taxon>
    </lineage>
</organism>
<keyword evidence="3" id="KW-0238">DNA-binding</keyword>
<dbReference type="SUPFAM" id="SSF53335">
    <property type="entry name" value="S-adenosyl-L-methionine-dependent methyltransferases"/>
    <property type="match status" value="1"/>
</dbReference>
<feature type="domain" description="Type I restriction modification DNA specificity" evidence="5">
    <location>
        <begin position="609"/>
        <end position="790"/>
    </location>
</feature>
<keyword evidence="2" id="KW-0680">Restriction system</keyword>
<comment type="similarity">
    <text evidence="1">Belongs to the type-I restriction system S methylase family.</text>
</comment>
<evidence type="ECO:0000256" key="2">
    <source>
        <dbReference type="ARBA" id="ARBA00022747"/>
    </source>
</evidence>
<dbReference type="Gene3D" id="3.40.50.150">
    <property type="entry name" value="Vaccinia Virus protein VP39"/>
    <property type="match status" value="1"/>
</dbReference>
<evidence type="ECO:0000256" key="1">
    <source>
        <dbReference type="ARBA" id="ARBA00010923"/>
    </source>
</evidence>
<evidence type="ECO:0000259" key="5">
    <source>
        <dbReference type="Pfam" id="PF01420"/>
    </source>
</evidence>
<dbReference type="InterPro" id="IPR044946">
    <property type="entry name" value="Restrct_endonuc_typeI_TRD_sf"/>
</dbReference>
<dbReference type="InterPro" id="IPR003356">
    <property type="entry name" value="DNA_methylase_A-5"/>
</dbReference>
<geneLocation type="plasmid" evidence="7">
    <name>linear plasmid pSLV45</name>
</geneLocation>
<evidence type="ECO:0000256" key="3">
    <source>
        <dbReference type="ARBA" id="ARBA00023125"/>
    </source>
</evidence>
<keyword evidence="7" id="KW-0614">Plasmid</keyword>
<dbReference type="Pfam" id="PF02384">
    <property type="entry name" value="N6_Mtase"/>
    <property type="match status" value="1"/>
</dbReference>
<dbReference type="AlphaFoldDB" id="Q6RGR4"/>
<dbReference type="InterPro" id="IPR000055">
    <property type="entry name" value="Restrct_endonuc_typeI_TRD"/>
</dbReference>
<gene>
    <name evidence="7" type="primary">SLV.6</name>
</gene>
<feature type="region of interest" description="Disordered" evidence="4">
    <location>
        <begin position="629"/>
        <end position="655"/>
    </location>
</feature>
<protein>
    <submittedName>
        <fullName evidence="7">SLV.6</fullName>
    </submittedName>
</protein>
<dbReference type="SUPFAM" id="SSF116734">
    <property type="entry name" value="DNA methylase specificity domain"/>
    <property type="match status" value="1"/>
</dbReference>
<dbReference type="GO" id="GO:0008170">
    <property type="term" value="F:N-methyltransferase activity"/>
    <property type="evidence" value="ECO:0007669"/>
    <property type="project" value="InterPro"/>
</dbReference>
<dbReference type="Gene3D" id="3.90.220.20">
    <property type="entry name" value="DNA methylase specificity domains"/>
    <property type="match status" value="1"/>
</dbReference>
<sequence>MGSTEPSSHLGDDPQITPSQIAELAAVERPTVSNWKRLSADFPTPRTAGGTTYFLRSDILRFLDGRLIPSRHRLPGEGAEATYGARARRSLAAMPKQPGRSARPAALSVNLSWSSTDEEPDQGDREVVRKLMGPLADRIRGSGSLENYVHLLVALRCLRALSHDRWETVRAGVAAAAGRGSAAGTGAPGRAGVGEVLNLIGRTVDNELQRQGMQRSVTTSLSNLTPRRAGDLALVMNLVNQLGGNAFQLFIDAYEKHARLRSREFFTPQGVVRLMASLARTSLGRVPHTVYDPYVRGGEFLAESVTDSASILRSDPELAPVTVFGETTDPDPALLAGLNLVLLGVRPRVRLVHKAPWAEIRDGEAPAADLVLTNPRFNMKDSAGEACREGTWAYGAPPVDNDNLAYVQHALASLRAGGRAALVMPTKAGNSASAAETAIRRAMVQAGVVECVIAMPAKLFSGTAVPVSVWLLRHPDDPCERVLFLDARHLGVRQGPRCVLKEDDVQAVLGTYEAGTRSVLPYENPHQPLHVPSAVVERQQILDRACSLNPVDHISAQSAATEGEAGSVDEASAEVWDQIELLKESINRADAHVAFLRSQVGENGGEAGGWGEANLAELCDLKAGPSFTRVGKKDRTPNGPVPLVMPRHLKNGNITDTEPERVSQELADRHRHYLLQQGDILCVRSGKTVPPALVRADQSGWLMSTNVIRLRVHEGREVDSNYLFRWLGRPESLAWIVDRSAATAAPSISTKTLGTMTVRLPPLPQQRQIAELLDALEEQARAHHNLAEAISRSRSLLAEQLMAPGSRLSTLGPS</sequence>
<reference evidence="7" key="1">
    <citation type="submission" date="2003-12" db="EMBL/GenBank/DDBJ databases">
        <authorList>
            <person name="Hosted T.J.Jr."/>
            <person name="Horan A.C."/>
            <person name="Wang T."/>
        </authorList>
    </citation>
    <scope>NUCLEOTIDE SEQUENCE</scope>
    <source>
        <strain evidence="7">IMRU3455</strain>
        <plasmid evidence="7">linear plasmid pSLV45</plasmid>
    </source>
</reference>
<proteinExistence type="inferred from homology"/>
<dbReference type="PRINTS" id="PR00507">
    <property type="entry name" value="N12N6MTFRASE"/>
</dbReference>
<dbReference type="InterPro" id="IPR029063">
    <property type="entry name" value="SAM-dependent_MTases_sf"/>
</dbReference>
<evidence type="ECO:0000256" key="4">
    <source>
        <dbReference type="SAM" id="MobiDB-lite"/>
    </source>
</evidence>
<name>Q6RGR4_STRLA</name>
<dbReference type="PANTHER" id="PTHR42998">
    <property type="entry name" value="TYPE I RESTRICTION ENZYME HINDVIIP M PROTEIN-RELATED"/>
    <property type="match status" value="1"/>
</dbReference>
<evidence type="ECO:0000259" key="6">
    <source>
        <dbReference type="Pfam" id="PF02384"/>
    </source>
</evidence>
<dbReference type="EMBL" id="AY498874">
    <property type="protein sequence ID" value="AAS45789.1"/>
    <property type="molecule type" value="Genomic_DNA"/>
</dbReference>
<dbReference type="GO" id="GO:0009307">
    <property type="term" value="P:DNA restriction-modification system"/>
    <property type="evidence" value="ECO:0007669"/>
    <property type="project" value="UniProtKB-KW"/>
</dbReference>
<dbReference type="CDD" id="cd16961">
    <property type="entry name" value="RMtype1_S_TRD-CR_like"/>
    <property type="match status" value="1"/>
</dbReference>
<dbReference type="InterPro" id="IPR052916">
    <property type="entry name" value="Type-I_RE_MTase_Subunit"/>
</dbReference>
<accession>Q6RGR4</accession>
<feature type="domain" description="DNA methylase adenine-specific" evidence="6">
    <location>
        <begin position="244"/>
        <end position="557"/>
    </location>
</feature>